<protein>
    <recommendedName>
        <fullName evidence="2">Protein Smg homolog</fullName>
    </recommendedName>
</protein>
<evidence type="ECO:0000313" key="1">
    <source>
        <dbReference type="EMBL" id="VAX14318.1"/>
    </source>
</evidence>
<dbReference type="EMBL" id="UOFZ01000170">
    <property type="protein sequence ID" value="VAX14318.1"/>
    <property type="molecule type" value="Genomic_DNA"/>
</dbReference>
<reference evidence="1" key="1">
    <citation type="submission" date="2018-06" db="EMBL/GenBank/DDBJ databases">
        <authorList>
            <person name="Zhirakovskaya E."/>
        </authorList>
    </citation>
    <scope>NUCLEOTIDE SEQUENCE</scope>
</reference>
<dbReference type="HAMAP" id="MF_00598">
    <property type="entry name" value="Smg"/>
    <property type="match status" value="1"/>
</dbReference>
<name>A0A3B1BS57_9ZZZZ</name>
<dbReference type="PANTHER" id="PTHR38692">
    <property type="entry name" value="PROTEIN SMG"/>
    <property type="match status" value="1"/>
</dbReference>
<dbReference type="AlphaFoldDB" id="A0A3B1BS57"/>
<dbReference type="InterPro" id="IPR007456">
    <property type="entry name" value="Smg"/>
</dbReference>
<dbReference type="PANTHER" id="PTHR38692:SF1">
    <property type="entry name" value="PROTEIN SMG"/>
    <property type="match status" value="1"/>
</dbReference>
<gene>
    <name evidence="1" type="ORF">MNBD_GAMMA24-50</name>
</gene>
<dbReference type="NCBIfam" id="NF002897">
    <property type="entry name" value="PRK03430.1"/>
    <property type="match status" value="1"/>
</dbReference>
<accession>A0A3B1BS57</accession>
<evidence type="ECO:0008006" key="2">
    <source>
        <dbReference type="Google" id="ProtNLM"/>
    </source>
</evidence>
<organism evidence="1">
    <name type="scientific">hydrothermal vent metagenome</name>
    <dbReference type="NCBI Taxonomy" id="652676"/>
    <lineage>
        <taxon>unclassified sequences</taxon>
        <taxon>metagenomes</taxon>
        <taxon>ecological metagenomes</taxon>
    </lineage>
</organism>
<proteinExistence type="inferred from homology"/>
<sequence>MKENVLDVLMYLFENYMSDDIEFDTDEESLRIELQEAGFQSMEISKAFEWLEGLVALQDFPEKLLLVNTSSIRVYTTVEVEKIDLDARGFLMFLEQAGVLDHHTREMVIDRVMALDEDEIDIEQLKWVTLMVLFNQPGREAAFAWMEDLVFEEAPGIVH</sequence>
<dbReference type="Pfam" id="PF04361">
    <property type="entry name" value="DUF494"/>
    <property type="match status" value="1"/>
</dbReference>